<dbReference type="EMBL" id="JARAOO010000009">
    <property type="protein sequence ID" value="KAJ7956428.1"/>
    <property type="molecule type" value="Genomic_DNA"/>
</dbReference>
<feature type="transmembrane region" description="Helical" evidence="1">
    <location>
        <begin position="85"/>
        <end position="110"/>
    </location>
</feature>
<dbReference type="PANTHER" id="PTHR33133:SF3">
    <property type="entry name" value="TRANSMEMBRANE PROTEIN"/>
    <property type="match status" value="1"/>
</dbReference>
<evidence type="ECO:0000313" key="3">
    <source>
        <dbReference type="Proteomes" id="UP001163823"/>
    </source>
</evidence>
<comment type="caution">
    <text evidence="2">The sequence shown here is derived from an EMBL/GenBank/DDBJ whole genome shotgun (WGS) entry which is preliminary data.</text>
</comment>
<evidence type="ECO:0000313" key="2">
    <source>
        <dbReference type="EMBL" id="KAJ7956428.1"/>
    </source>
</evidence>
<protein>
    <submittedName>
        <fullName evidence="2">Transmembrane protein</fullName>
    </submittedName>
</protein>
<keyword evidence="1" id="KW-1133">Transmembrane helix</keyword>
<feature type="transmembrane region" description="Helical" evidence="1">
    <location>
        <begin position="131"/>
        <end position="160"/>
    </location>
</feature>
<feature type="transmembrane region" description="Helical" evidence="1">
    <location>
        <begin position="180"/>
        <end position="202"/>
    </location>
</feature>
<name>A0AAD7PI42_QUISA</name>
<evidence type="ECO:0000256" key="1">
    <source>
        <dbReference type="SAM" id="Phobius"/>
    </source>
</evidence>
<organism evidence="2 3">
    <name type="scientific">Quillaja saponaria</name>
    <name type="common">Soap bark tree</name>
    <dbReference type="NCBI Taxonomy" id="32244"/>
    <lineage>
        <taxon>Eukaryota</taxon>
        <taxon>Viridiplantae</taxon>
        <taxon>Streptophyta</taxon>
        <taxon>Embryophyta</taxon>
        <taxon>Tracheophyta</taxon>
        <taxon>Spermatophyta</taxon>
        <taxon>Magnoliopsida</taxon>
        <taxon>eudicotyledons</taxon>
        <taxon>Gunneridae</taxon>
        <taxon>Pentapetalae</taxon>
        <taxon>rosids</taxon>
        <taxon>fabids</taxon>
        <taxon>Fabales</taxon>
        <taxon>Quillajaceae</taxon>
        <taxon>Quillaja</taxon>
    </lineage>
</organism>
<gene>
    <name evidence="2" type="ORF">O6P43_022876</name>
</gene>
<reference evidence="2" key="1">
    <citation type="journal article" date="2023" name="Science">
        <title>Elucidation of the pathway for biosynthesis of saponin adjuvants from the soapbark tree.</title>
        <authorList>
            <person name="Reed J."/>
            <person name="Orme A."/>
            <person name="El-Demerdash A."/>
            <person name="Owen C."/>
            <person name="Martin L.B.B."/>
            <person name="Misra R.C."/>
            <person name="Kikuchi S."/>
            <person name="Rejzek M."/>
            <person name="Martin A.C."/>
            <person name="Harkess A."/>
            <person name="Leebens-Mack J."/>
            <person name="Louveau T."/>
            <person name="Stephenson M.J."/>
            <person name="Osbourn A."/>
        </authorList>
    </citation>
    <scope>NUCLEOTIDE SEQUENCE</scope>
    <source>
        <strain evidence="2">S10</strain>
    </source>
</reference>
<dbReference type="PANTHER" id="PTHR33133">
    <property type="entry name" value="OS08G0107100 PROTEIN-RELATED"/>
    <property type="match status" value="1"/>
</dbReference>
<sequence length="327" mass="36458">MEKIGKILRSSIHIFLQNYHYFTSTAALLAFPFSVSVLLSQALVPASPPPLPTIYNRLRTLFDAAGFPSSSQFFTILSQKLSETIFSHIFTLPFTLTFLLIAKACIIQSLNHTKPTSPHSFTSIISIYKPILLTFLCNSFLILSANTTFFCLIFFVFNFFDGFGFSSSNFLLFLSAAGAVLYSIIVANTFVICNLALILSGMEGCGGYISILKACVLIRGRTSMALFLALPVNLALAAIEALFHFRVMRAFIFAEKPASSIIIEGIFIAYLYSIFIVLDTIVNYMFFKSCKAASSINQEGENFYRIEFSEKGNCNYYVSIQNFEELP</sequence>
<dbReference type="AlphaFoldDB" id="A0AAD7PI42"/>
<feature type="transmembrane region" description="Helical" evidence="1">
    <location>
        <begin position="223"/>
        <end position="245"/>
    </location>
</feature>
<dbReference type="KEGG" id="qsa:O6P43_022876"/>
<keyword evidence="1 2" id="KW-0812">Transmembrane</keyword>
<keyword evidence="1" id="KW-0472">Membrane</keyword>
<keyword evidence="3" id="KW-1185">Reference proteome</keyword>
<accession>A0AAD7PI42</accession>
<dbReference type="Proteomes" id="UP001163823">
    <property type="component" value="Chromosome 9"/>
</dbReference>
<feature type="transmembrane region" description="Helical" evidence="1">
    <location>
        <begin position="265"/>
        <end position="287"/>
    </location>
</feature>
<feature type="transmembrane region" description="Helical" evidence="1">
    <location>
        <begin position="21"/>
        <end position="44"/>
    </location>
</feature>
<proteinExistence type="predicted"/>